<evidence type="ECO:0000256" key="12">
    <source>
        <dbReference type="ARBA" id="ARBA00023136"/>
    </source>
</evidence>
<dbReference type="Pfam" id="PF10200">
    <property type="entry name" value="Ndufs5"/>
    <property type="match status" value="1"/>
</dbReference>
<evidence type="ECO:0000256" key="3">
    <source>
        <dbReference type="ARBA" id="ARBA00004637"/>
    </source>
</evidence>
<evidence type="ECO:0000313" key="19">
    <source>
        <dbReference type="Proteomes" id="UP000812440"/>
    </source>
</evidence>
<evidence type="ECO:0000256" key="2">
    <source>
        <dbReference type="ARBA" id="ARBA00004569"/>
    </source>
</evidence>
<evidence type="ECO:0000313" key="18">
    <source>
        <dbReference type="EMBL" id="KAG8451600.1"/>
    </source>
</evidence>
<comment type="similarity">
    <text evidence="4">Belongs to the complex I NDUFS5 subunit family.</text>
</comment>
<evidence type="ECO:0000256" key="1">
    <source>
        <dbReference type="ARBA" id="ARBA00003195"/>
    </source>
</evidence>
<evidence type="ECO:0000256" key="13">
    <source>
        <dbReference type="ARBA" id="ARBA00023157"/>
    </source>
</evidence>
<comment type="caution">
    <text evidence="18">The sequence shown here is derived from an EMBL/GenBank/DDBJ whole genome shotgun (WGS) entry which is preliminary data.</text>
</comment>
<dbReference type="AlphaFoldDB" id="A0A8T2K7J1"/>
<organism evidence="18 19">
    <name type="scientific">Hymenochirus boettgeri</name>
    <name type="common">Congo dwarf clawed frog</name>
    <dbReference type="NCBI Taxonomy" id="247094"/>
    <lineage>
        <taxon>Eukaryota</taxon>
        <taxon>Metazoa</taxon>
        <taxon>Chordata</taxon>
        <taxon>Craniata</taxon>
        <taxon>Vertebrata</taxon>
        <taxon>Euteleostomi</taxon>
        <taxon>Amphibia</taxon>
        <taxon>Batrachia</taxon>
        <taxon>Anura</taxon>
        <taxon>Pipoidea</taxon>
        <taxon>Pipidae</taxon>
        <taxon>Pipinae</taxon>
        <taxon>Hymenochirus</taxon>
    </lineage>
</organism>
<feature type="disulfide bond" evidence="16">
    <location>
        <begin position="64"/>
        <end position="77"/>
    </location>
</feature>
<dbReference type="PANTHER" id="PTHR15224">
    <property type="entry name" value="NADH DEHYDROGENASE [UBIQUINONE] IRON-SULFUR PROTEIN 5"/>
    <property type="match status" value="1"/>
</dbReference>
<reference evidence="18" key="1">
    <citation type="thesis" date="2020" institute="ProQuest LLC" country="789 East Eisenhower Parkway, Ann Arbor, MI, USA">
        <title>Comparative Genomics and Chromosome Evolution.</title>
        <authorList>
            <person name="Mudd A.B."/>
        </authorList>
    </citation>
    <scope>NUCLEOTIDE SEQUENCE</scope>
    <source>
        <strain evidence="18">Female2</strain>
        <tissue evidence="18">Blood</tissue>
    </source>
</reference>
<keyword evidence="7" id="KW-0813">Transport</keyword>
<name>A0A8T2K7J1_9PIPI</name>
<evidence type="ECO:0000256" key="10">
    <source>
        <dbReference type="ARBA" id="ARBA00022982"/>
    </source>
</evidence>
<dbReference type="InterPro" id="IPR019342">
    <property type="entry name" value="NADH_UbQ_OxRdtase_FeS-su5"/>
</dbReference>
<dbReference type="Proteomes" id="UP000812440">
    <property type="component" value="Chromosome 2"/>
</dbReference>
<evidence type="ECO:0000256" key="15">
    <source>
        <dbReference type="ARBA" id="ARBA00032739"/>
    </source>
</evidence>
<evidence type="ECO:0000256" key="4">
    <source>
        <dbReference type="ARBA" id="ARBA00007372"/>
    </source>
</evidence>
<evidence type="ECO:0000256" key="9">
    <source>
        <dbReference type="ARBA" id="ARBA00022792"/>
    </source>
</evidence>
<dbReference type="GO" id="GO:0005758">
    <property type="term" value="C:mitochondrial intermembrane space"/>
    <property type="evidence" value="ECO:0007669"/>
    <property type="project" value="UniProtKB-SubCell"/>
</dbReference>
<evidence type="ECO:0000256" key="17">
    <source>
        <dbReference type="SAM" id="MobiDB-lite"/>
    </source>
</evidence>
<dbReference type="EMBL" id="JAACNH010000002">
    <property type="protein sequence ID" value="KAG8451600.1"/>
    <property type="molecule type" value="Genomic_DNA"/>
</dbReference>
<keyword evidence="12" id="KW-0472">Membrane</keyword>
<dbReference type="OrthoDB" id="9992197at2759"/>
<comment type="subcellular location">
    <subcellularLocation>
        <location evidence="3">Mitochondrion inner membrane</location>
        <topology evidence="3">Peripheral membrane protein</topology>
    </subcellularLocation>
    <subcellularLocation>
        <location evidence="2">Mitochondrion intermembrane space</location>
    </subcellularLocation>
</comment>
<evidence type="ECO:0000256" key="7">
    <source>
        <dbReference type="ARBA" id="ARBA00022448"/>
    </source>
</evidence>
<evidence type="ECO:0000256" key="11">
    <source>
        <dbReference type="ARBA" id="ARBA00023128"/>
    </source>
</evidence>
<gene>
    <name evidence="18" type="ORF">GDO86_003701</name>
</gene>
<proteinExistence type="inferred from homology"/>
<sequence length="125" mass="14637">MATTVMSQPITDWNERSNHAIMPFIDLQSKLGINVDKWLLLQSSEQPFRGVSLCHSFEKEWVECSSGIGKIRAQKECKLEYEDFMECLHRTKLRQRLKEIQGQKKQLEKEGKYKTPDFSKDNNCP</sequence>
<keyword evidence="9" id="KW-0999">Mitochondrion inner membrane</keyword>
<evidence type="ECO:0000256" key="14">
    <source>
        <dbReference type="ARBA" id="ARBA00031222"/>
    </source>
</evidence>
<keyword evidence="13 16" id="KW-1015">Disulfide bond</keyword>
<dbReference type="GO" id="GO:0032981">
    <property type="term" value="P:mitochondrial respiratory chain complex I assembly"/>
    <property type="evidence" value="ECO:0007669"/>
    <property type="project" value="TreeGrafter"/>
</dbReference>
<dbReference type="CDD" id="cd24141">
    <property type="entry name" value="NDUFS5-like"/>
    <property type="match status" value="1"/>
</dbReference>
<keyword evidence="10" id="KW-0249">Electron transport</keyword>
<protein>
    <recommendedName>
        <fullName evidence="6">NADH dehydrogenase [ubiquinone] iron-sulfur protein 5</fullName>
    </recommendedName>
    <alternativeName>
        <fullName evidence="14">Complex I-15 kDa</fullName>
    </alternativeName>
    <alternativeName>
        <fullName evidence="15">NADH-ubiquinone oxidoreductase 15 kDa subunit</fullName>
    </alternativeName>
</protein>
<feature type="region of interest" description="Disordered" evidence="17">
    <location>
        <begin position="99"/>
        <end position="125"/>
    </location>
</feature>
<dbReference type="PANTHER" id="PTHR15224:SF1">
    <property type="entry name" value="NADH DEHYDROGENASE [UBIQUINONE] IRON-SULFUR PROTEIN 5"/>
    <property type="match status" value="1"/>
</dbReference>
<evidence type="ECO:0000256" key="6">
    <source>
        <dbReference type="ARBA" id="ARBA00013482"/>
    </source>
</evidence>
<keyword evidence="19" id="KW-1185">Reference proteome</keyword>
<comment type="function">
    <text evidence="1">Accessory subunit of the mitochondrial membrane respiratory chain NADH dehydrogenase (Complex I), that is believed not to be involved in catalysis. Complex I functions in the transfer of electrons from NADH to the respiratory chain. The immediate electron acceptor for the enzyme is believed to be ubiquinone.</text>
</comment>
<comment type="subunit">
    <text evidence="5">Mammalian complex I is composed of 45 different subunits. This is a component of the iron-sulfur (IP) fragment of the enzyme.</text>
</comment>
<accession>A0A8T2K7J1</accession>
<evidence type="ECO:0000256" key="5">
    <source>
        <dbReference type="ARBA" id="ARBA00011261"/>
    </source>
</evidence>
<keyword evidence="11" id="KW-0496">Mitochondrion</keyword>
<keyword evidence="8" id="KW-0679">Respiratory chain</keyword>
<evidence type="ECO:0000256" key="8">
    <source>
        <dbReference type="ARBA" id="ARBA00022660"/>
    </source>
</evidence>
<dbReference type="GO" id="GO:0005743">
    <property type="term" value="C:mitochondrial inner membrane"/>
    <property type="evidence" value="ECO:0007669"/>
    <property type="project" value="UniProtKB-SubCell"/>
</dbReference>
<evidence type="ECO:0000256" key="16">
    <source>
        <dbReference type="PIRSR" id="PIRSR619342-50"/>
    </source>
</evidence>
<feature type="disulfide bond" evidence="16">
    <location>
        <begin position="54"/>
        <end position="87"/>
    </location>
</feature>